<proteinExistence type="predicted"/>
<name>A0A7T5R2P2_9BACT</name>
<dbReference type="AlphaFoldDB" id="A0A7T5R2P2"/>
<evidence type="ECO:0000313" key="2">
    <source>
        <dbReference type="Proteomes" id="UP000595362"/>
    </source>
</evidence>
<organism evidence="1 2">
    <name type="scientific">Micavibrio aeruginosavorus</name>
    <dbReference type="NCBI Taxonomy" id="349221"/>
    <lineage>
        <taxon>Bacteria</taxon>
        <taxon>Pseudomonadati</taxon>
        <taxon>Bdellovibrionota</taxon>
        <taxon>Bdellovibrionia</taxon>
        <taxon>Bdellovibrionales</taxon>
        <taxon>Pseudobdellovibrionaceae</taxon>
        <taxon>Micavibrio</taxon>
    </lineage>
</organism>
<reference evidence="1 2" key="1">
    <citation type="submission" date="2020-07" db="EMBL/GenBank/DDBJ databases">
        <title>Huge and variable diversity of episymbiotic CPR bacteria and DPANN archaea in groundwater ecosystems.</title>
        <authorList>
            <person name="He C.Y."/>
            <person name="Keren R."/>
            <person name="Whittaker M."/>
            <person name="Farag I.F."/>
            <person name="Doudna J."/>
            <person name="Cate J.H.D."/>
            <person name="Banfield J.F."/>
        </authorList>
    </citation>
    <scope>NUCLEOTIDE SEQUENCE [LARGE SCALE GENOMIC DNA]</scope>
    <source>
        <strain evidence="1">NC_groundwater_70_Ag_B-0.1um_54_66</strain>
    </source>
</reference>
<evidence type="ECO:0000313" key="1">
    <source>
        <dbReference type="EMBL" id="QQG36457.1"/>
    </source>
</evidence>
<protein>
    <submittedName>
        <fullName evidence="1">Uncharacterized protein</fullName>
    </submittedName>
</protein>
<gene>
    <name evidence="1" type="ORF">HYS17_01300</name>
</gene>
<sequence>MKVDLAISPESDVWMAHDQPLPEVLKWIEYDLDLETLTLVSVSGKIQDFGMKVPSPMKKYLRKAKHIYAIHQAEDHIKDMSRVPLVVREALY</sequence>
<dbReference type="EMBL" id="CP066681">
    <property type="protein sequence ID" value="QQG36457.1"/>
    <property type="molecule type" value="Genomic_DNA"/>
</dbReference>
<accession>A0A7T5R2P2</accession>
<dbReference type="Proteomes" id="UP000595362">
    <property type="component" value="Chromosome"/>
</dbReference>